<evidence type="ECO:0008006" key="7">
    <source>
        <dbReference type="Google" id="ProtNLM"/>
    </source>
</evidence>
<comment type="subcellular location">
    <subcellularLocation>
        <location evidence="1">Nucleus</location>
    </subcellularLocation>
</comment>
<name>A0A8X6IZ41_9ARAC</name>
<accession>A0A8X6IZ41</accession>
<sequence length="110" mass="12689">MSLSPDIQTSCQNKNYVAPTIDSEREEFRKYLESSGLLDVLTRVMKDLYEKNNKPIDPLNFLIIALGAVNFDAREISALQDELQNLQVVVKNLKEEVRFLREKLEKNSSE</sequence>
<evidence type="ECO:0000313" key="6">
    <source>
        <dbReference type="Proteomes" id="UP000886998"/>
    </source>
</evidence>
<keyword evidence="4" id="KW-0175">Coiled coil</keyword>
<organism evidence="5 6">
    <name type="scientific">Trichonephila inaurata madagascariensis</name>
    <dbReference type="NCBI Taxonomy" id="2747483"/>
    <lineage>
        <taxon>Eukaryota</taxon>
        <taxon>Metazoa</taxon>
        <taxon>Ecdysozoa</taxon>
        <taxon>Arthropoda</taxon>
        <taxon>Chelicerata</taxon>
        <taxon>Arachnida</taxon>
        <taxon>Araneae</taxon>
        <taxon>Araneomorphae</taxon>
        <taxon>Entelegynae</taxon>
        <taxon>Araneoidea</taxon>
        <taxon>Nephilidae</taxon>
        <taxon>Trichonephila</taxon>
        <taxon>Trichonephila inaurata</taxon>
    </lineage>
</organism>
<evidence type="ECO:0000313" key="5">
    <source>
        <dbReference type="EMBL" id="GFS65811.1"/>
    </source>
</evidence>
<dbReference type="Gene3D" id="6.10.250.1060">
    <property type="match status" value="1"/>
</dbReference>
<comment type="similarity">
    <text evidence="2">Belongs to the AMY1 family.</text>
</comment>
<reference evidence="5" key="1">
    <citation type="submission" date="2020-08" db="EMBL/GenBank/DDBJ databases">
        <title>Multicomponent nature underlies the extraordinary mechanical properties of spider dragline silk.</title>
        <authorList>
            <person name="Kono N."/>
            <person name="Nakamura H."/>
            <person name="Mori M."/>
            <person name="Yoshida Y."/>
            <person name="Ohtoshi R."/>
            <person name="Malay A.D."/>
            <person name="Moran D.A.P."/>
            <person name="Tomita M."/>
            <person name="Numata K."/>
            <person name="Arakawa K."/>
        </authorList>
    </citation>
    <scope>NUCLEOTIDE SEQUENCE</scope>
</reference>
<dbReference type="OrthoDB" id="524165at2759"/>
<gene>
    <name evidence="5" type="ORF">TNIN_5901</name>
</gene>
<dbReference type="PANTHER" id="PTHR13168:SF0">
    <property type="entry name" value="C-MYC-BINDING PROTEIN"/>
    <property type="match status" value="1"/>
</dbReference>
<dbReference type="PANTHER" id="PTHR13168">
    <property type="entry name" value="ASSOCIATE OF C-MYC AMY-1"/>
    <property type="match status" value="1"/>
</dbReference>
<evidence type="ECO:0000256" key="2">
    <source>
        <dbReference type="ARBA" id="ARBA00009389"/>
    </source>
</evidence>
<proteinExistence type="inferred from homology"/>
<dbReference type="Proteomes" id="UP000886998">
    <property type="component" value="Unassembled WGS sequence"/>
</dbReference>
<feature type="coiled-coil region" evidence="4">
    <location>
        <begin position="76"/>
        <end position="110"/>
    </location>
</feature>
<dbReference type="GO" id="GO:0005634">
    <property type="term" value="C:nucleus"/>
    <property type="evidence" value="ECO:0007669"/>
    <property type="project" value="UniProtKB-SubCell"/>
</dbReference>
<dbReference type="AlphaFoldDB" id="A0A8X6IZ41"/>
<keyword evidence="6" id="KW-1185">Reference proteome</keyword>
<evidence type="ECO:0000256" key="4">
    <source>
        <dbReference type="SAM" id="Coils"/>
    </source>
</evidence>
<dbReference type="PRINTS" id="PR02028">
    <property type="entry name" value="CMYCBINDINGP"/>
</dbReference>
<dbReference type="GO" id="GO:0003713">
    <property type="term" value="F:transcription coactivator activity"/>
    <property type="evidence" value="ECO:0007669"/>
    <property type="project" value="InterPro"/>
</dbReference>
<evidence type="ECO:0000256" key="1">
    <source>
        <dbReference type="ARBA" id="ARBA00004123"/>
    </source>
</evidence>
<protein>
    <recommendedName>
        <fullName evidence="7">c-Myc-binding protein</fullName>
    </recommendedName>
</protein>
<evidence type="ECO:0000256" key="3">
    <source>
        <dbReference type="ARBA" id="ARBA00023242"/>
    </source>
</evidence>
<keyword evidence="3" id="KW-0539">Nucleus</keyword>
<dbReference type="InterPro" id="IPR026060">
    <property type="entry name" value="AMY1"/>
</dbReference>
<dbReference type="EMBL" id="BMAV01028193">
    <property type="protein sequence ID" value="GFS65811.1"/>
    <property type="molecule type" value="Genomic_DNA"/>
</dbReference>
<comment type="caution">
    <text evidence="5">The sequence shown here is derived from an EMBL/GenBank/DDBJ whole genome shotgun (WGS) entry which is preliminary data.</text>
</comment>